<keyword evidence="1 4" id="KW-0808">Transferase</keyword>
<reference evidence="4 5" key="1">
    <citation type="submission" date="2018-03" db="EMBL/GenBank/DDBJ databases">
        <authorList>
            <person name="Keele B.F."/>
        </authorList>
    </citation>
    <scope>NUCLEOTIDE SEQUENCE [LARGE SCALE GENOMIC DNA]</scope>
    <source>
        <strain evidence="4 5">YL28-9</strain>
    </source>
</reference>
<dbReference type="InterPro" id="IPR000182">
    <property type="entry name" value="GNAT_dom"/>
</dbReference>
<dbReference type="InterPro" id="IPR016181">
    <property type="entry name" value="Acyl_CoA_acyltransferase"/>
</dbReference>
<gene>
    <name evidence="4" type="ORF">C7T94_03535</name>
</gene>
<feature type="domain" description="N-acetyltransferase" evidence="3">
    <location>
        <begin position="2"/>
        <end position="164"/>
    </location>
</feature>
<evidence type="ECO:0000313" key="5">
    <source>
        <dbReference type="Proteomes" id="UP000240912"/>
    </source>
</evidence>
<dbReference type="CDD" id="cd04301">
    <property type="entry name" value="NAT_SF"/>
    <property type="match status" value="1"/>
</dbReference>
<evidence type="ECO:0000256" key="1">
    <source>
        <dbReference type="ARBA" id="ARBA00022679"/>
    </source>
</evidence>
<dbReference type="SUPFAM" id="SSF55729">
    <property type="entry name" value="Acyl-CoA N-acyltransferases (Nat)"/>
    <property type="match status" value="1"/>
</dbReference>
<name>A0A2T3HRY8_9SPHI</name>
<keyword evidence="2" id="KW-0012">Acyltransferase</keyword>
<dbReference type="Gene3D" id="3.40.630.30">
    <property type="match status" value="1"/>
</dbReference>
<keyword evidence="5" id="KW-1185">Reference proteome</keyword>
<dbReference type="Proteomes" id="UP000240912">
    <property type="component" value="Unassembled WGS sequence"/>
</dbReference>
<dbReference type="AlphaFoldDB" id="A0A2T3HRY8"/>
<dbReference type="GO" id="GO:0016747">
    <property type="term" value="F:acyltransferase activity, transferring groups other than amino-acyl groups"/>
    <property type="evidence" value="ECO:0007669"/>
    <property type="project" value="InterPro"/>
</dbReference>
<dbReference type="PANTHER" id="PTHR43877">
    <property type="entry name" value="AMINOALKYLPHOSPHONATE N-ACETYLTRANSFERASE-RELATED-RELATED"/>
    <property type="match status" value="1"/>
</dbReference>
<sequence length="164" mass="18614">MITLREAQEGDLAAIRKIAEITWQPTYVPIIGQAQVNYMLETLYHPDELLRQLREGHTFILAETPDKICGFAGFSGTAADARLFKLHKLYVLPEAHGLGIGRLLMNEVVKRVTAAGALRLQLNVNRQNKAYDFYVHNGFQVREEVDLDIGSGYFMNDYIMEKTL</sequence>
<evidence type="ECO:0000313" key="4">
    <source>
        <dbReference type="EMBL" id="PST85189.1"/>
    </source>
</evidence>
<dbReference type="InterPro" id="IPR050832">
    <property type="entry name" value="Bact_Acetyltransf"/>
</dbReference>
<dbReference type="OrthoDB" id="9800604at2"/>
<dbReference type="RefSeq" id="WP_107213691.1">
    <property type="nucleotide sequence ID" value="NZ_KZ686268.1"/>
</dbReference>
<proteinExistence type="predicted"/>
<accession>A0A2T3HRY8</accession>
<dbReference type="PANTHER" id="PTHR43877:SF2">
    <property type="entry name" value="AMINOALKYLPHOSPHONATE N-ACETYLTRANSFERASE-RELATED"/>
    <property type="match status" value="1"/>
</dbReference>
<protein>
    <submittedName>
        <fullName evidence="4">N-acetyltransferase</fullName>
    </submittedName>
</protein>
<evidence type="ECO:0000256" key="2">
    <source>
        <dbReference type="ARBA" id="ARBA00023315"/>
    </source>
</evidence>
<dbReference type="EMBL" id="PYLS01000001">
    <property type="protein sequence ID" value="PST85189.1"/>
    <property type="molecule type" value="Genomic_DNA"/>
</dbReference>
<evidence type="ECO:0000259" key="3">
    <source>
        <dbReference type="PROSITE" id="PS51186"/>
    </source>
</evidence>
<comment type="caution">
    <text evidence="4">The sequence shown here is derived from an EMBL/GenBank/DDBJ whole genome shotgun (WGS) entry which is preliminary data.</text>
</comment>
<organism evidence="4 5">
    <name type="scientific">Pedobacter yulinensis</name>
    <dbReference type="NCBI Taxonomy" id="2126353"/>
    <lineage>
        <taxon>Bacteria</taxon>
        <taxon>Pseudomonadati</taxon>
        <taxon>Bacteroidota</taxon>
        <taxon>Sphingobacteriia</taxon>
        <taxon>Sphingobacteriales</taxon>
        <taxon>Sphingobacteriaceae</taxon>
        <taxon>Pedobacter</taxon>
    </lineage>
</organism>
<dbReference type="PROSITE" id="PS51186">
    <property type="entry name" value="GNAT"/>
    <property type="match status" value="1"/>
</dbReference>
<dbReference type="Pfam" id="PF13508">
    <property type="entry name" value="Acetyltransf_7"/>
    <property type="match status" value="1"/>
</dbReference>